<protein>
    <recommendedName>
        <fullName evidence="1">non-specific serine/threonine protein kinase</fullName>
        <ecNumber evidence="1">2.7.11.1</ecNumber>
    </recommendedName>
</protein>
<keyword evidence="6 9" id="KW-0067">ATP-binding</keyword>
<feature type="region of interest" description="Disordered" evidence="10">
    <location>
        <begin position="376"/>
        <end position="421"/>
    </location>
</feature>
<evidence type="ECO:0000256" key="9">
    <source>
        <dbReference type="PROSITE-ProRule" id="PRU10141"/>
    </source>
</evidence>
<organism evidence="13 14">
    <name type="scientific">Nocardia tenerifensis</name>
    <dbReference type="NCBI Taxonomy" id="228006"/>
    <lineage>
        <taxon>Bacteria</taxon>
        <taxon>Bacillati</taxon>
        <taxon>Actinomycetota</taxon>
        <taxon>Actinomycetes</taxon>
        <taxon>Mycobacteriales</taxon>
        <taxon>Nocardiaceae</taxon>
        <taxon>Nocardia</taxon>
    </lineage>
</organism>
<evidence type="ECO:0000256" key="8">
    <source>
        <dbReference type="ARBA" id="ARBA00048679"/>
    </source>
</evidence>
<feature type="domain" description="Protein kinase" evidence="12">
    <location>
        <begin position="20"/>
        <end position="284"/>
    </location>
</feature>
<proteinExistence type="predicted"/>
<dbReference type="AlphaFoldDB" id="A0A318KVY6"/>
<keyword evidence="11" id="KW-1133">Transmembrane helix</keyword>
<dbReference type="CDD" id="cd14014">
    <property type="entry name" value="STKc_PknB_like"/>
    <property type="match status" value="1"/>
</dbReference>
<dbReference type="GO" id="GO:0005524">
    <property type="term" value="F:ATP binding"/>
    <property type="evidence" value="ECO:0007669"/>
    <property type="project" value="UniProtKB-UniRule"/>
</dbReference>
<comment type="caution">
    <text evidence="13">The sequence shown here is derived from an EMBL/GenBank/DDBJ whole genome shotgun (WGS) entry which is preliminary data.</text>
</comment>
<dbReference type="PANTHER" id="PTHR43289">
    <property type="entry name" value="MITOGEN-ACTIVATED PROTEIN KINASE KINASE KINASE 20-RELATED"/>
    <property type="match status" value="1"/>
</dbReference>
<dbReference type="SUPFAM" id="SSF56112">
    <property type="entry name" value="Protein kinase-like (PK-like)"/>
    <property type="match status" value="1"/>
</dbReference>
<keyword evidence="14" id="KW-1185">Reference proteome</keyword>
<dbReference type="Gene3D" id="1.10.510.10">
    <property type="entry name" value="Transferase(Phosphotransferase) domain 1"/>
    <property type="match status" value="1"/>
</dbReference>
<keyword evidence="11" id="KW-0472">Membrane</keyword>
<dbReference type="FunFam" id="3.30.200.20:FF:000035">
    <property type="entry name" value="Serine/threonine protein kinase Stk1"/>
    <property type="match status" value="1"/>
</dbReference>
<dbReference type="InterPro" id="IPR008271">
    <property type="entry name" value="Ser/Thr_kinase_AS"/>
</dbReference>
<evidence type="ECO:0000256" key="6">
    <source>
        <dbReference type="ARBA" id="ARBA00022840"/>
    </source>
</evidence>
<dbReference type="RefSeq" id="WP_373283739.1">
    <property type="nucleotide sequence ID" value="NZ_QJKF01000002.1"/>
</dbReference>
<dbReference type="PANTHER" id="PTHR43289:SF6">
    <property type="entry name" value="SERINE_THREONINE-PROTEIN KINASE NEKL-3"/>
    <property type="match status" value="1"/>
</dbReference>
<evidence type="ECO:0000256" key="3">
    <source>
        <dbReference type="ARBA" id="ARBA00022679"/>
    </source>
</evidence>
<evidence type="ECO:0000256" key="2">
    <source>
        <dbReference type="ARBA" id="ARBA00022527"/>
    </source>
</evidence>
<dbReference type="Gene3D" id="3.30.200.20">
    <property type="entry name" value="Phosphorylase Kinase, domain 1"/>
    <property type="match status" value="1"/>
</dbReference>
<comment type="catalytic activity">
    <reaction evidence="8">
        <text>L-seryl-[protein] + ATP = O-phospho-L-seryl-[protein] + ADP + H(+)</text>
        <dbReference type="Rhea" id="RHEA:17989"/>
        <dbReference type="Rhea" id="RHEA-COMP:9863"/>
        <dbReference type="Rhea" id="RHEA-COMP:11604"/>
        <dbReference type="ChEBI" id="CHEBI:15378"/>
        <dbReference type="ChEBI" id="CHEBI:29999"/>
        <dbReference type="ChEBI" id="CHEBI:30616"/>
        <dbReference type="ChEBI" id="CHEBI:83421"/>
        <dbReference type="ChEBI" id="CHEBI:456216"/>
        <dbReference type="EC" id="2.7.11.1"/>
    </reaction>
</comment>
<feature type="compositionally biased region" description="Low complexity" evidence="10">
    <location>
        <begin position="398"/>
        <end position="421"/>
    </location>
</feature>
<name>A0A318KVY6_9NOCA</name>
<evidence type="ECO:0000313" key="14">
    <source>
        <dbReference type="Proteomes" id="UP000247569"/>
    </source>
</evidence>
<dbReference type="EMBL" id="QJKF01000002">
    <property type="protein sequence ID" value="PXX68911.1"/>
    <property type="molecule type" value="Genomic_DNA"/>
</dbReference>
<feature type="region of interest" description="Disordered" evidence="10">
    <location>
        <begin position="291"/>
        <end position="326"/>
    </location>
</feature>
<dbReference type="InterPro" id="IPR017441">
    <property type="entry name" value="Protein_kinase_ATP_BS"/>
</dbReference>
<reference evidence="13 14" key="1">
    <citation type="submission" date="2018-05" db="EMBL/GenBank/DDBJ databases">
        <title>Genomic Encyclopedia of Type Strains, Phase IV (KMG-IV): sequencing the most valuable type-strain genomes for metagenomic binning, comparative biology and taxonomic classification.</title>
        <authorList>
            <person name="Goeker M."/>
        </authorList>
    </citation>
    <scope>NUCLEOTIDE SEQUENCE [LARGE SCALE GENOMIC DNA]</scope>
    <source>
        <strain evidence="13 14">DSM 44704</strain>
    </source>
</reference>
<sequence>MARGAAQLTMLRPGEVFAGYTIERLLGRGGMGSVYLARHPRLPRLTALKLLNPEMFHDKEIRTRFEREADLVAQLDHPNIVTVYDRGLEDEQLWISMQYIDGTDAAEVDAASLPPERAVRIIGETAKALDFAHRRGVLHRDVKPANILLERAGDAGERVFLTDFGIARFRDETGRLTQTGTFTATLAYASPEQLSGALLDHRSDQYSLACTLFRLLTGTVPFEATNPVAVIQGHLQVPPPPVSRLRPGLPVALDAVLAKALAKRADDRFDSCAEFAGAAWHALTAPPQFAPPTRPGHFAPPRSAELPAANPAAPIPLQPATDQPPSVHVVENAAQTATPGLPRPRRPRSYATIGGLFGVLLVLGLIGSLVAFSRDETGSAAPTPSTTPPPTTRATDLPSTTKPSTSPRPTTTTDRARASAAAATLSGEFPAMLPESTPQQVVQAGTGYNKAGCFAYAPGAAPEIHDDDPALGDWLVLWRCFGGEDNKAAFSFYLYDSPADVRTALDGLPGNDRSTATNHGHTYTNYLLRGSESRRPRMVTEFSADPGRASILMYSTGFIATESELMSWWGAAPLN</sequence>
<accession>A0A318KVY6</accession>
<evidence type="ECO:0000256" key="11">
    <source>
        <dbReference type="SAM" id="Phobius"/>
    </source>
</evidence>
<keyword evidence="11" id="KW-0812">Transmembrane</keyword>
<dbReference type="Pfam" id="PF00069">
    <property type="entry name" value="Pkinase"/>
    <property type="match status" value="1"/>
</dbReference>
<feature type="transmembrane region" description="Helical" evidence="11">
    <location>
        <begin position="350"/>
        <end position="372"/>
    </location>
</feature>
<comment type="catalytic activity">
    <reaction evidence="7">
        <text>L-threonyl-[protein] + ATP = O-phospho-L-threonyl-[protein] + ADP + H(+)</text>
        <dbReference type="Rhea" id="RHEA:46608"/>
        <dbReference type="Rhea" id="RHEA-COMP:11060"/>
        <dbReference type="Rhea" id="RHEA-COMP:11605"/>
        <dbReference type="ChEBI" id="CHEBI:15378"/>
        <dbReference type="ChEBI" id="CHEBI:30013"/>
        <dbReference type="ChEBI" id="CHEBI:30616"/>
        <dbReference type="ChEBI" id="CHEBI:61977"/>
        <dbReference type="ChEBI" id="CHEBI:456216"/>
        <dbReference type="EC" id="2.7.11.1"/>
    </reaction>
</comment>
<dbReference type="InterPro" id="IPR000719">
    <property type="entry name" value="Prot_kinase_dom"/>
</dbReference>
<dbReference type="Proteomes" id="UP000247569">
    <property type="component" value="Unassembled WGS sequence"/>
</dbReference>
<feature type="binding site" evidence="9">
    <location>
        <position position="49"/>
    </location>
    <ligand>
        <name>ATP</name>
        <dbReference type="ChEBI" id="CHEBI:30616"/>
    </ligand>
</feature>
<dbReference type="EC" id="2.7.11.1" evidence="1"/>
<dbReference type="GO" id="GO:0004674">
    <property type="term" value="F:protein serine/threonine kinase activity"/>
    <property type="evidence" value="ECO:0007669"/>
    <property type="project" value="UniProtKB-KW"/>
</dbReference>
<keyword evidence="5 13" id="KW-0418">Kinase</keyword>
<dbReference type="PROSITE" id="PS50011">
    <property type="entry name" value="PROTEIN_KINASE_DOM"/>
    <property type="match status" value="1"/>
</dbReference>
<evidence type="ECO:0000313" key="13">
    <source>
        <dbReference type="EMBL" id="PXX68911.1"/>
    </source>
</evidence>
<evidence type="ECO:0000259" key="12">
    <source>
        <dbReference type="PROSITE" id="PS50011"/>
    </source>
</evidence>
<evidence type="ECO:0000256" key="4">
    <source>
        <dbReference type="ARBA" id="ARBA00022741"/>
    </source>
</evidence>
<evidence type="ECO:0000256" key="10">
    <source>
        <dbReference type="SAM" id="MobiDB-lite"/>
    </source>
</evidence>
<evidence type="ECO:0000256" key="1">
    <source>
        <dbReference type="ARBA" id="ARBA00012513"/>
    </source>
</evidence>
<keyword evidence="2" id="KW-0723">Serine/threonine-protein kinase</keyword>
<dbReference type="PROSITE" id="PS00108">
    <property type="entry name" value="PROTEIN_KINASE_ST"/>
    <property type="match status" value="1"/>
</dbReference>
<evidence type="ECO:0000256" key="7">
    <source>
        <dbReference type="ARBA" id="ARBA00047899"/>
    </source>
</evidence>
<dbReference type="InterPro" id="IPR011009">
    <property type="entry name" value="Kinase-like_dom_sf"/>
</dbReference>
<evidence type="ECO:0000256" key="5">
    <source>
        <dbReference type="ARBA" id="ARBA00022777"/>
    </source>
</evidence>
<keyword evidence="3" id="KW-0808">Transferase</keyword>
<keyword evidence="4 9" id="KW-0547">Nucleotide-binding</keyword>
<dbReference type="PROSITE" id="PS00107">
    <property type="entry name" value="PROTEIN_KINASE_ATP"/>
    <property type="match status" value="1"/>
</dbReference>
<gene>
    <name evidence="13" type="ORF">DFR70_102597</name>
</gene>
<dbReference type="SMART" id="SM00220">
    <property type="entry name" value="S_TKc"/>
    <property type="match status" value="1"/>
</dbReference>